<dbReference type="Pfam" id="PF04717">
    <property type="entry name" value="Phage_base_V"/>
    <property type="match status" value="1"/>
</dbReference>
<name>A0ABP7QWD2_9PSEU</name>
<dbReference type="EMBL" id="BAABAL010000004">
    <property type="protein sequence ID" value="GAA3989041.1"/>
    <property type="molecule type" value="Genomic_DNA"/>
</dbReference>
<evidence type="ECO:0000313" key="3">
    <source>
        <dbReference type="Proteomes" id="UP001501747"/>
    </source>
</evidence>
<accession>A0ABP7QWD2</accession>
<dbReference type="InterPro" id="IPR037026">
    <property type="entry name" value="Vgr_OB-fold_dom_sf"/>
</dbReference>
<proteinExistence type="predicted"/>
<protein>
    <submittedName>
        <fullName evidence="2">VgrG-related protein</fullName>
    </submittedName>
</protein>
<organism evidence="2 3">
    <name type="scientific">Allokutzneria multivorans</name>
    <dbReference type="NCBI Taxonomy" id="1142134"/>
    <lineage>
        <taxon>Bacteria</taxon>
        <taxon>Bacillati</taxon>
        <taxon>Actinomycetota</taxon>
        <taxon>Actinomycetes</taxon>
        <taxon>Pseudonocardiales</taxon>
        <taxon>Pseudonocardiaceae</taxon>
        <taxon>Allokutzneria</taxon>
    </lineage>
</organism>
<gene>
    <name evidence="2" type="ORF">GCM10022247_04430</name>
</gene>
<comment type="caution">
    <text evidence="2">The sequence shown here is derived from an EMBL/GenBank/DDBJ whole genome shotgun (WGS) entry which is preliminary data.</text>
</comment>
<feature type="domain" description="Gp5/Type VI secretion system Vgr protein OB-fold" evidence="1">
    <location>
        <begin position="425"/>
        <end position="496"/>
    </location>
</feature>
<dbReference type="InterPro" id="IPR006531">
    <property type="entry name" value="Gp5/Vgr_OB"/>
</dbReference>
<sequence>MINPLSLLGNTADGVSVRARVEIGQMLPLGLSSEVEERIRRVVVDNDRNLPGMFEITFDDSEGWLVDRNGFGIGSSVSIYDGRTDNELISGEITSIEAKCSANATLTVLRGYEKAHRMQRAKRSRTFVYTMDSVVALQIAAEYGLKIGFVEPSRRVHAHLAQVGQTDWDFLQWRASEIGFETGVSGGSFYFRRPVRPGGVLIGVARTLFGRQTAVEFKKDLLTFSPRMTGAALTPEVEVRVWDPWACDVRVGKASLRATTAKIADDSPEGLAKIFARSSLFSLAIPKAVKVPKLPVIGTHRAAPPPSPVAHVVTDQPVAGGLGGAAAAEDLAESIADRLVSCYAEAEGRALGNPLINAGGLVKVSGVPRQFQGTWSVTGARHIFDDSEGGYVTHFTVSGRQDRSLHGLTTSTLPRAPRIDGVVCGVISNVNDLFRRNRVKVTLPWLAPDFETDWARVVHPGAGVKSGTVFMPEVNDEVLVAFEHGDVRRPYVLGGLTNSMTEFDLGGPAVRTLGVTGSVVRRGIASPTGNQLVFEDDLLTLSSKVSLGSGDVGLSMDRVLGNVTVSAKPEVGAGGTVVIDCGNAGAVQIKAGTGGAVTVDGGEFLTLSARAAVRIASDGIVEIKGTAIKLN</sequence>
<reference evidence="3" key="1">
    <citation type="journal article" date="2019" name="Int. J. Syst. Evol. Microbiol.">
        <title>The Global Catalogue of Microorganisms (GCM) 10K type strain sequencing project: providing services to taxonomists for standard genome sequencing and annotation.</title>
        <authorList>
            <consortium name="The Broad Institute Genomics Platform"/>
            <consortium name="The Broad Institute Genome Sequencing Center for Infectious Disease"/>
            <person name="Wu L."/>
            <person name="Ma J."/>
        </authorList>
    </citation>
    <scope>NUCLEOTIDE SEQUENCE [LARGE SCALE GENOMIC DNA]</scope>
    <source>
        <strain evidence="3">JCM 17342</strain>
    </source>
</reference>
<dbReference type="Proteomes" id="UP001501747">
    <property type="component" value="Unassembled WGS sequence"/>
</dbReference>
<dbReference type="SUPFAM" id="SSF69255">
    <property type="entry name" value="gp5 N-terminal domain-like"/>
    <property type="match status" value="1"/>
</dbReference>
<evidence type="ECO:0000259" key="1">
    <source>
        <dbReference type="Pfam" id="PF04717"/>
    </source>
</evidence>
<dbReference type="SUPFAM" id="SSF69279">
    <property type="entry name" value="Phage tail proteins"/>
    <property type="match status" value="1"/>
</dbReference>
<dbReference type="RefSeq" id="WP_344870761.1">
    <property type="nucleotide sequence ID" value="NZ_BAABAL010000004.1"/>
</dbReference>
<dbReference type="Gene3D" id="2.40.50.230">
    <property type="entry name" value="Gp5 N-terminal domain"/>
    <property type="match status" value="1"/>
</dbReference>
<evidence type="ECO:0000313" key="2">
    <source>
        <dbReference type="EMBL" id="GAA3989041.1"/>
    </source>
</evidence>
<keyword evidence="3" id="KW-1185">Reference proteome</keyword>